<comment type="similarity">
    <text evidence="1">Belongs to the fimbrial export usher family.</text>
</comment>
<sequence length="794" mass="82894">MLRRLLASARRRIRSAALALVAAACLAAPGTAAAEALWLEVLLNGNPTQLIAEFDRSPDDRMSAKREELQAFGLEIPYAGPLDELIALDRLEGLSYQYDAPSQRISIVAPEALQAVKLYEASAQAAVALHGQKSSGMVLNYCLFAGAAGKALNATSMRRPDASLALDARVFSPVGTLSQSAIVRTSSVKRLEATRLDTTFTVTNEETLTTYRAGDTIAGGLAWTRPIRIGGLQMQRNFAVRPDLVTLPLPSFAGSAAVPSTAEIFVNNTSMFSQDLAPGPYRINNVPVVAGAGVASVVLRDAAGRETVTSQPFYVSPRLLAPGLTDFSVEVGVPRRSFGSAGDSYSRTPVFSASVRRGISPWLTLEGHAEGGAGLVNGGVGASVLLGSKGAASAAVIGSRRHGESGSQAFVHVEAAPWGMPVSASSQRTFGAYADLASATARVQPGTPTPTFMPTFDARPNKKLDRLNLSLPSRWLDGKSSLGMTLVSQQTSTGHASKTASASWSRPLWGGVSLFAAASATTGARKGVSLFAGLSIPFDRMSTTTAVSSGPSGKSASIEMTQPLGETPGSTGWGIRASEGSSRFQAATVSHRLPFARVEANVTRDQGGVRATAQIDGAVATLGDGVLFANRIDDAFAVVDAELPGVTVSYENRPMGKTGASGKLLVPALRSHAKNTLSIDIDNLPVDTTVDALTTVVAPRHRAGVLVKFPVQVRTDTAVLVLHAPDGAPLPVGAQGRIEQGEPFVVGYDGRAFVKGLRERNTAIVETAGRSCRASFGFAPVSGEQVLISPVVCH</sequence>
<evidence type="ECO:0000313" key="4">
    <source>
        <dbReference type="EMBL" id="NRF67827.1"/>
    </source>
</evidence>
<proteinExistence type="inferred from homology"/>
<evidence type="ECO:0000259" key="3">
    <source>
        <dbReference type="Pfam" id="PF13953"/>
    </source>
</evidence>
<dbReference type="Gene3D" id="2.60.40.2610">
    <property type="entry name" value="Outer membrane usher protein FimD, plug domain"/>
    <property type="match status" value="1"/>
</dbReference>
<dbReference type="InterPro" id="IPR018030">
    <property type="entry name" value="Fimbrial_membr_usher_CS"/>
</dbReference>
<keyword evidence="1" id="KW-0813">Transport</keyword>
<evidence type="ECO:0000313" key="5">
    <source>
        <dbReference type="Proteomes" id="UP000737171"/>
    </source>
</evidence>
<keyword evidence="1" id="KW-0812">Transmembrane</keyword>
<feature type="signal peptide" evidence="2">
    <location>
        <begin position="1"/>
        <end position="34"/>
    </location>
</feature>
<dbReference type="PANTHER" id="PTHR30451">
    <property type="entry name" value="OUTER MEMBRANE USHER PROTEIN"/>
    <property type="match status" value="1"/>
</dbReference>
<evidence type="ECO:0000256" key="2">
    <source>
        <dbReference type="SAM" id="SignalP"/>
    </source>
</evidence>
<reference evidence="4 5" key="1">
    <citation type="submission" date="2020-05" db="EMBL/GenBank/DDBJ databases">
        <title>Aquincola sp. isolate from soil.</title>
        <authorList>
            <person name="Han J."/>
            <person name="Kim D.-U."/>
        </authorList>
    </citation>
    <scope>NUCLEOTIDE SEQUENCE [LARGE SCALE GENOMIC DNA]</scope>
    <source>
        <strain evidence="4 5">S2</strain>
    </source>
</reference>
<dbReference type="InterPro" id="IPR042186">
    <property type="entry name" value="FimD_plug_dom"/>
</dbReference>
<keyword evidence="5" id="KW-1185">Reference proteome</keyword>
<protein>
    <submittedName>
        <fullName evidence="4">Fimbrial biogenesis outer membrane usher protein</fullName>
    </submittedName>
</protein>
<dbReference type="EMBL" id="JABRWJ010000003">
    <property type="protein sequence ID" value="NRF67827.1"/>
    <property type="molecule type" value="Genomic_DNA"/>
</dbReference>
<gene>
    <name evidence="4" type="ORF">HLB44_12610</name>
</gene>
<accession>A0ABX2EGT7</accession>
<dbReference type="PANTHER" id="PTHR30451:SF5">
    <property type="entry name" value="SLR0019 PROTEIN"/>
    <property type="match status" value="1"/>
</dbReference>
<dbReference type="InterPro" id="IPR043142">
    <property type="entry name" value="PapC-like_C_sf"/>
</dbReference>
<dbReference type="Proteomes" id="UP000737171">
    <property type="component" value="Unassembled WGS sequence"/>
</dbReference>
<organism evidence="4 5">
    <name type="scientific">Pseudaquabacterium terrae</name>
    <dbReference type="NCBI Taxonomy" id="2732868"/>
    <lineage>
        <taxon>Bacteria</taxon>
        <taxon>Pseudomonadati</taxon>
        <taxon>Pseudomonadota</taxon>
        <taxon>Betaproteobacteria</taxon>
        <taxon>Burkholderiales</taxon>
        <taxon>Sphaerotilaceae</taxon>
        <taxon>Pseudaquabacterium</taxon>
    </lineage>
</organism>
<dbReference type="PROSITE" id="PS51257">
    <property type="entry name" value="PROKAR_LIPOPROTEIN"/>
    <property type="match status" value="1"/>
</dbReference>
<dbReference type="Pfam" id="PF13953">
    <property type="entry name" value="PapC_C"/>
    <property type="match status" value="1"/>
</dbReference>
<keyword evidence="1" id="KW-0472">Membrane</keyword>
<keyword evidence="1" id="KW-0998">Cell outer membrane</keyword>
<dbReference type="Gene3D" id="2.60.40.3110">
    <property type="match status" value="1"/>
</dbReference>
<feature type="chain" id="PRO_5046325576" evidence="2">
    <location>
        <begin position="35"/>
        <end position="794"/>
    </location>
</feature>
<name>A0ABX2EGT7_9BURK</name>
<dbReference type="InterPro" id="IPR000015">
    <property type="entry name" value="Fimb_usher"/>
</dbReference>
<dbReference type="Gene3D" id="2.60.40.2070">
    <property type="match status" value="1"/>
</dbReference>
<evidence type="ECO:0000256" key="1">
    <source>
        <dbReference type="RuleBase" id="RU003884"/>
    </source>
</evidence>
<comment type="caution">
    <text evidence="4">The sequence shown here is derived from an EMBL/GenBank/DDBJ whole genome shotgun (WGS) entry which is preliminary data.</text>
</comment>
<dbReference type="InterPro" id="IPR025949">
    <property type="entry name" value="PapC-like_C"/>
</dbReference>
<keyword evidence="1" id="KW-1029">Fimbrium biogenesis</keyword>
<dbReference type="RefSeq" id="WP_173122910.1">
    <property type="nucleotide sequence ID" value="NZ_JABRWJ010000003.1"/>
</dbReference>
<keyword evidence="2" id="KW-0732">Signal</keyword>
<comment type="subcellular location">
    <subcellularLocation>
        <location evidence="1">Cell outer membrane</location>
        <topology evidence="1">Multi-pass membrane protein</topology>
    </subcellularLocation>
</comment>
<dbReference type="Pfam" id="PF00577">
    <property type="entry name" value="Usher"/>
    <property type="match status" value="2"/>
</dbReference>
<feature type="domain" description="PapC-like C-terminal" evidence="3">
    <location>
        <begin position="720"/>
        <end position="776"/>
    </location>
</feature>
<dbReference type="PROSITE" id="PS01151">
    <property type="entry name" value="FIMBRIAL_USHER"/>
    <property type="match status" value="1"/>
</dbReference>